<dbReference type="NCBIfam" id="TIGR01764">
    <property type="entry name" value="excise"/>
    <property type="match status" value="1"/>
</dbReference>
<evidence type="ECO:0000313" key="3">
    <source>
        <dbReference type="Proteomes" id="UP000095594"/>
    </source>
</evidence>
<organism evidence="2 3">
    <name type="scientific">Clostridium disporicum</name>
    <dbReference type="NCBI Taxonomy" id="84024"/>
    <lineage>
        <taxon>Bacteria</taxon>
        <taxon>Bacillati</taxon>
        <taxon>Bacillota</taxon>
        <taxon>Clostridia</taxon>
        <taxon>Eubacteriales</taxon>
        <taxon>Clostridiaceae</taxon>
        <taxon>Clostridium</taxon>
    </lineage>
</organism>
<dbReference type="Proteomes" id="UP000095594">
    <property type="component" value="Unassembled WGS sequence"/>
</dbReference>
<name>A0A174JM32_9CLOT</name>
<proteinExistence type="predicted"/>
<accession>A0A174JM32</accession>
<gene>
    <name evidence="2" type="ORF">ERS852471_02747</name>
</gene>
<protein>
    <submittedName>
        <fullName evidence="2">DNA binding domain, excisionase family protein</fullName>
    </submittedName>
</protein>
<dbReference type="Pfam" id="PF12728">
    <property type="entry name" value="HTH_17"/>
    <property type="match status" value="1"/>
</dbReference>
<evidence type="ECO:0000259" key="1">
    <source>
        <dbReference type="Pfam" id="PF12728"/>
    </source>
</evidence>
<dbReference type="AlphaFoldDB" id="A0A174JM32"/>
<evidence type="ECO:0000313" key="2">
    <source>
        <dbReference type="EMBL" id="CUO98245.1"/>
    </source>
</evidence>
<dbReference type="InterPro" id="IPR041657">
    <property type="entry name" value="HTH_17"/>
</dbReference>
<dbReference type="GO" id="GO:0003677">
    <property type="term" value="F:DNA binding"/>
    <property type="evidence" value="ECO:0007669"/>
    <property type="project" value="InterPro"/>
</dbReference>
<feature type="domain" description="Helix-turn-helix" evidence="1">
    <location>
        <begin position="5"/>
        <end position="53"/>
    </location>
</feature>
<dbReference type="InterPro" id="IPR010093">
    <property type="entry name" value="SinI_DNA-bd"/>
</dbReference>
<reference evidence="2 3" key="1">
    <citation type="submission" date="2015-09" db="EMBL/GenBank/DDBJ databases">
        <authorList>
            <consortium name="Pathogen Informatics"/>
        </authorList>
    </citation>
    <scope>NUCLEOTIDE SEQUENCE [LARGE SCALE GENOMIC DNA]</scope>
    <source>
        <strain evidence="2 3">2789STDY5834856</strain>
    </source>
</reference>
<dbReference type="EMBL" id="CYZX01000021">
    <property type="protein sequence ID" value="CUO98245.1"/>
    <property type="molecule type" value="Genomic_DNA"/>
</dbReference>
<dbReference type="RefSeq" id="WP_172675772.1">
    <property type="nucleotide sequence ID" value="NZ_CABIXQ010000021.1"/>
</dbReference>
<sequence>MEKLLFSVKETAEMLYVNKNKVYDLIKQGKIGYIDLGTRKIPKTEIDRFIRENTMYM</sequence>